<dbReference type="EMBL" id="AMCI01009672">
    <property type="protein sequence ID" value="EJW89143.1"/>
    <property type="molecule type" value="Genomic_DNA"/>
</dbReference>
<protein>
    <submittedName>
        <fullName evidence="1">Uncharacterized protein</fullName>
    </submittedName>
</protein>
<proteinExistence type="predicted"/>
<feature type="non-terminal residue" evidence="1">
    <location>
        <position position="1"/>
    </location>
</feature>
<comment type="caution">
    <text evidence="1">The sequence shown here is derived from an EMBL/GenBank/DDBJ whole genome shotgun (WGS) entry which is preliminary data.</text>
</comment>
<name>J9F3Q2_9ZZZZ</name>
<organism evidence="1">
    <name type="scientific">gut metagenome</name>
    <dbReference type="NCBI Taxonomy" id="749906"/>
    <lineage>
        <taxon>unclassified sequences</taxon>
        <taxon>metagenomes</taxon>
        <taxon>organismal metagenomes</taxon>
    </lineage>
</organism>
<accession>J9F3Q2</accession>
<sequence length="45" mass="5083">RHSALSKALEIENYGIERAVVLHEGNVEVDGKVVYFPMYMTMDLG</sequence>
<reference evidence="1" key="1">
    <citation type="journal article" date="2012" name="PLoS ONE">
        <title>Gene sets for utilization of primary and secondary nutrition supplies in the distal gut of endangered iberian lynx.</title>
        <authorList>
            <person name="Alcaide M."/>
            <person name="Messina E."/>
            <person name="Richter M."/>
            <person name="Bargiela R."/>
            <person name="Peplies J."/>
            <person name="Huws S.A."/>
            <person name="Newbold C.J."/>
            <person name="Golyshin P.N."/>
            <person name="Simon M.A."/>
            <person name="Lopez G."/>
            <person name="Yakimov M.M."/>
            <person name="Ferrer M."/>
        </authorList>
    </citation>
    <scope>NUCLEOTIDE SEQUENCE</scope>
</reference>
<gene>
    <name evidence="1" type="ORF">EVA_22750</name>
</gene>
<dbReference type="AlphaFoldDB" id="J9F3Q2"/>
<evidence type="ECO:0000313" key="1">
    <source>
        <dbReference type="EMBL" id="EJW89143.1"/>
    </source>
</evidence>